<reference evidence="2 3" key="1">
    <citation type="submission" date="2018-12" db="EMBL/GenBank/DDBJ databases">
        <title>The Draft Genome Sequence of the Soil Bacterium Pedobacter tournemirensis R1.</title>
        <authorList>
            <person name="He J."/>
        </authorList>
    </citation>
    <scope>NUCLEOTIDE SEQUENCE [LARGE SCALE GENOMIC DNA]</scope>
    <source>
        <strain evidence="2 3">R1</strain>
    </source>
</reference>
<evidence type="ECO:0000313" key="3">
    <source>
        <dbReference type="Proteomes" id="UP000290848"/>
    </source>
</evidence>
<dbReference type="EMBL" id="RXOC01000009">
    <property type="protein sequence ID" value="RXF68921.1"/>
    <property type="molecule type" value="Genomic_DNA"/>
</dbReference>
<proteinExistence type="predicted"/>
<dbReference type="Proteomes" id="UP000290848">
    <property type="component" value="Unassembled WGS sequence"/>
</dbReference>
<dbReference type="Proteomes" id="UP000322918">
    <property type="component" value="Unassembled WGS sequence"/>
</dbReference>
<gene>
    <name evidence="2" type="ORF">EKH83_14465</name>
    <name evidence="1" type="ORF">F1649_07150</name>
</gene>
<dbReference type="AlphaFoldDB" id="A0A4Q0M761"/>
<dbReference type="OrthoDB" id="798790at2"/>
<dbReference type="EMBL" id="VWNE01000009">
    <property type="protein sequence ID" value="KAA8484111.1"/>
    <property type="molecule type" value="Genomic_DNA"/>
</dbReference>
<name>A0A4Q0M761_9SPHI</name>
<accession>A0A4Q0M761</accession>
<protein>
    <submittedName>
        <fullName evidence="2">Uncharacterized protein</fullName>
    </submittedName>
</protein>
<evidence type="ECO:0000313" key="4">
    <source>
        <dbReference type="Proteomes" id="UP000322918"/>
    </source>
</evidence>
<comment type="caution">
    <text evidence="2">The sequence shown here is derived from an EMBL/GenBank/DDBJ whole genome shotgun (WGS) entry which is preliminary data.</text>
</comment>
<evidence type="ECO:0000313" key="2">
    <source>
        <dbReference type="EMBL" id="RXF68921.1"/>
    </source>
</evidence>
<organism evidence="2 3">
    <name type="scientific">Arcticibacter tournemirensis</name>
    <dbReference type="NCBI Taxonomy" id="699437"/>
    <lineage>
        <taxon>Bacteria</taxon>
        <taxon>Pseudomonadati</taxon>
        <taxon>Bacteroidota</taxon>
        <taxon>Sphingobacteriia</taxon>
        <taxon>Sphingobacteriales</taxon>
        <taxon>Sphingobacteriaceae</taxon>
        <taxon>Arcticibacter</taxon>
    </lineage>
</organism>
<sequence length="98" mass="11622">MDNNEAYSILKNAGEERCEIIFNRISGIQVRVIPLKTMEPNFSDTEVHFFGDYRGTPLAFETVDYNEQGIDMVRDAIRWYAEYREYPEMEIKNIEFNL</sequence>
<dbReference type="RefSeq" id="WP_128770163.1">
    <property type="nucleotide sequence ID" value="NZ_RXOC01000009.1"/>
</dbReference>
<keyword evidence="4" id="KW-1185">Reference proteome</keyword>
<evidence type="ECO:0000313" key="1">
    <source>
        <dbReference type="EMBL" id="KAA8484111.1"/>
    </source>
</evidence>
<reference evidence="1 4" key="2">
    <citation type="submission" date="2019-09" db="EMBL/GenBank/DDBJ databases">
        <title>Pararcticibacter amylolyticus gen. nov., sp. nov., isolated from a rottenly hemp rope, and reclassification of Pedobacter tournemirensis as Pararcticibacter tournemirensis comb. nov.</title>
        <authorList>
            <person name="Cai Y."/>
        </authorList>
    </citation>
    <scope>NUCLEOTIDE SEQUENCE [LARGE SCALE GENOMIC DNA]</scope>
    <source>
        <strain evidence="1 4">TF5-37.2-LB10</strain>
    </source>
</reference>